<evidence type="ECO:0000256" key="1">
    <source>
        <dbReference type="ARBA" id="ARBA00022908"/>
    </source>
</evidence>
<comment type="caution">
    <text evidence="8">The sequence shown here is derived from an EMBL/GenBank/DDBJ whole genome shotgun (WGS) entry which is preliminary data.</text>
</comment>
<keyword evidence="9" id="KW-1185">Reference proteome</keyword>
<accession>A0ABV6HQQ0</accession>
<evidence type="ECO:0000256" key="2">
    <source>
        <dbReference type="ARBA" id="ARBA00023125"/>
    </source>
</evidence>
<dbReference type="SUPFAM" id="SSF53041">
    <property type="entry name" value="Resolvase-like"/>
    <property type="match status" value="1"/>
</dbReference>
<dbReference type="Gene3D" id="3.90.1750.20">
    <property type="entry name" value="Putative Large Serine Recombinase, Chain B, Domain 2"/>
    <property type="match status" value="1"/>
</dbReference>
<dbReference type="InterPro" id="IPR006118">
    <property type="entry name" value="Recombinase_CS"/>
</dbReference>
<dbReference type="PANTHER" id="PTHR30461">
    <property type="entry name" value="DNA-INVERTASE FROM LAMBDOID PROPHAGE"/>
    <property type="match status" value="1"/>
</dbReference>
<evidence type="ECO:0000259" key="6">
    <source>
        <dbReference type="PROSITE" id="PS51736"/>
    </source>
</evidence>
<keyword evidence="1" id="KW-0229">DNA integration</keyword>
<proteinExistence type="predicted"/>
<reference evidence="8 9" key="1">
    <citation type="submission" date="2024-09" db="EMBL/GenBank/DDBJ databases">
        <authorList>
            <person name="Sun Q."/>
            <person name="Mori K."/>
        </authorList>
    </citation>
    <scope>NUCLEOTIDE SEQUENCE [LARGE SCALE GENOMIC DNA]</scope>
    <source>
        <strain evidence="8 9">CCM 7765</strain>
    </source>
</reference>
<dbReference type="InterPro" id="IPR011109">
    <property type="entry name" value="DNA_bind_recombinase_dom"/>
</dbReference>
<dbReference type="PROSITE" id="PS51736">
    <property type="entry name" value="RECOMBINASES_3"/>
    <property type="match status" value="1"/>
</dbReference>
<dbReference type="InterPro" id="IPR006119">
    <property type="entry name" value="Resolv_N"/>
</dbReference>
<name>A0ABV6HQQ0_9SPHI</name>
<dbReference type="InterPro" id="IPR036162">
    <property type="entry name" value="Resolvase-like_N_sf"/>
</dbReference>
<protein>
    <submittedName>
        <fullName evidence="8">Recombinase family protein</fullName>
    </submittedName>
</protein>
<dbReference type="PROSITE" id="PS00397">
    <property type="entry name" value="RECOMBINASES_1"/>
    <property type="match status" value="1"/>
</dbReference>
<feature type="active site" description="O-(5'-phospho-DNA)-serine intermediate" evidence="4">
    <location>
        <position position="11"/>
    </location>
</feature>
<evidence type="ECO:0000313" key="9">
    <source>
        <dbReference type="Proteomes" id="UP001589774"/>
    </source>
</evidence>
<sequence>MIPTYLYIRVSTDEQARRGYSLSEQEDRLLQYCTLNGIEVLGIIREDHSAKTFNRPEWKKLMIKLKKKRKMAVQILCVKWDRFSRSIEAAYEMIGILRSLSVTVNSIEQPVDVSIPENKMMLAIYLAVPEVENDRRALNVFYGMRKARREGRWMGTATIGYINRITPDGKKYIMPKRPEADIMKWVFEELAKGIYAAEQIRKMANEKGLKCERNNFWKIIRNPVYCGIIIVPPYKNEEMEFVKGQHQPIISEALFYKVQDILNGNKRPIATKVVSKDMLPLRGFLQCPSCSRMLTGSASKGRNRHYYYYHCSSSACGCRFKAEEVNRYFERELLKYKIMPQAGELFKMVVLEEYRLSNREELDERATLFKKIEEQEAILSNARKKLMKDEIDSSDFKIIKIECSEELKKLEALLAGLPSKSQNLRTIETLLDNVVEMYSNIDKHYLEADIEGKRRIIGSMYPENLCFDGTEHRTVRLNEALSLILLINNELDAIKKGKDSFNLNLSPEVARRGIEPLFQE</sequence>
<dbReference type="Proteomes" id="UP001589774">
    <property type="component" value="Unassembled WGS sequence"/>
</dbReference>
<dbReference type="CDD" id="cd00338">
    <property type="entry name" value="Ser_Recombinase"/>
    <property type="match status" value="1"/>
</dbReference>
<dbReference type="Pfam" id="PF07508">
    <property type="entry name" value="Recombinase"/>
    <property type="match status" value="1"/>
</dbReference>
<dbReference type="SMART" id="SM00857">
    <property type="entry name" value="Resolvase"/>
    <property type="match status" value="1"/>
</dbReference>
<dbReference type="PANTHER" id="PTHR30461:SF23">
    <property type="entry name" value="DNA RECOMBINASE-RELATED"/>
    <property type="match status" value="1"/>
</dbReference>
<dbReference type="Pfam" id="PF00239">
    <property type="entry name" value="Resolvase"/>
    <property type="match status" value="1"/>
</dbReference>
<feature type="domain" description="Resolvase/invertase-type recombinase catalytic" evidence="6">
    <location>
        <begin position="3"/>
        <end position="151"/>
    </location>
</feature>
<evidence type="ECO:0000313" key="8">
    <source>
        <dbReference type="EMBL" id="MFC0321210.1"/>
    </source>
</evidence>
<gene>
    <name evidence="8" type="ORF">ACFFI0_23015</name>
</gene>
<evidence type="ECO:0000256" key="3">
    <source>
        <dbReference type="ARBA" id="ARBA00023172"/>
    </source>
</evidence>
<evidence type="ECO:0000259" key="7">
    <source>
        <dbReference type="PROSITE" id="PS51737"/>
    </source>
</evidence>
<feature type="domain" description="Recombinase" evidence="7">
    <location>
        <begin position="158"/>
        <end position="268"/>
    </location>
</feature>
<evidence type="ECO:0000256" key="4">
    <source>
        <dbReference type="PROSITE-ProRule" id="PRU10137"/>
    </source>
</evidence>
<dbReference type="PROSITE" id="PS51737">
    <property type="entry name" value="RECOMBINASE_DNA_BIND"/>
    <property type="match status" value="1"/>
</dbReference>
<feature type="coiled-coil region" evidence="5">
    <location>
        <begin position="365"/>
        <end position="392"/>
    </location>
</feature>
<dbReference type="InterPro" id="IPR038109">
    <property type="entry name" value="DNA_bind_recomb_sf"/>
</dbReference>
<evidence type="ECO:0000256" key="5">
    <source>
        <dbReference type="SAM" id="Coils"/>
    </source>
</evidence>
<keyword evidence="3" id="KW-0233">DNA recombination</keyword>
<dbReference type="RefSeq" id="WP_130858355.1">
    <property type="nucleotide sequence ID" value="NZ_JBHLWO010000004.1"/>
</dbReference>
<organism evidence="8 9">
    <name type="scientific">Olivibacter oleidegradans</name>
    <dbReference type="NCBI Taxonomy" id="760123"/>
    <lineage>
        <taxon>Bacteria</taxon>
        <taxon>Pseudomonadati</taxon>
        <taxon>Bacteroidota</taxon>
        <taxon>Sphingobacteriia</taxon>
        <taxon>Sphingobacteriales</taxon>
        <taxon>Sphingobacteriaceae</taxon>
        <taxon>Olivibacter</taxon>
    </lineage>
</organism>
<keyword evidence="5" id="KW-0175">Coiled coil</keyword>
<dbReference type="InterPro" id="IPR050639">
    <property type="entry name" value="SSR_resolvase"/>
</dbReference>
<dbReference type="EMBL" id="JBHLWO010000004">
    <property type="protein sequence ID" value="MFC0321210.1"/>
    <property type="molecule type" value="Genomic_DNA"/>
</dbReference>
<keyword evidence="2" id="KW-0238">DNA-binding</keyword>
<dbReference type="Gene3D" id="3.40.50.1390">
    <property type="entry name" value="Resolvase, N-terminal catalytic domain"/>
    <property type="match status" value="1"/>
</dbReference>